<dbReference type="InterPro" id="IPR029063">
    <property type="entry name" value="SAM-dependent_MTases_sf"/>
</dbReference>
<accession>A0A9X1UK48</accession>
<dbReference type="InterPro" id="IPR027417">
    <property type="entry name" value="P-loop_NTPase"/>
</dbReference>
<dbReference type="Gene3D" id="3.40.50.150">
    <property type="entry name" value="Vaccinia Virus protein VP39"/>
    <property type="match status" value="1"/>
</dbReference>
<dbReference type="GO" id="GO:0032259">
    <property type="term" value="P:methylation"/>
    <property type="evidence" value="ECO:0007669"/>
    <property type="project" value="UniProtKB-KW"/>
</dbReference>
<keyword evidence="1" id="KW-0808">Transferase</keyword>
<dbReference type="RefSeq" id="WP_238462002.1">
    <property type="nucleotide sequence ID" value="NZ_JAKLJA010000001.1"/>
</dbReference>
<dbReference type="Gene3D" id="3.40.50.300">
    <property type="entry name" value="P-loop containing nucleotide triphosphate hydrolases"/>
    <property type="match status" value="1"/>
</dbReference>
<dbReference type="Gene3D" id="3.40.50.10810">
    <property type="entry name" value="Tandem AAA-ATPase domain"/>
    <property type="match status" value="1"/>
</dbReference>
<evidence type="ECO:0000313" key="2">
    <source>
        <dbReference type="Proteomes" id="UP001139308"/>
    </source>
</evidence>
<dbReference type="InterPro" id="IPR038718">
    <property type="entry name" value="SNF2-like_sf"/>
</dbReference>
<protein>
    <submittedName>
        <fullName evidence="1">DNA methylase N-4</fullName>
    </submittedName>
</protein>
<evidence type="ECO:0000313" key="1">
    <source>
        <dbReference type="EMBL" id="MCG5072251.1"/>
    </source>
</evidence>
<dbReference type="SUPFAM" id="SSF52540">
    <property type="entry name" value="P-loop containing nucleoside triphosphate hydrolases"/>
    <property type="match status" value="2"/>
</dbReference>
<gene>
    <name evidence="1" type="ORF">L5014_02550</name>
</gene>
<proteinExistence type="predicted"/>
<dbReference type="Proteomes" id="UP001139308">
    <property type="component" value="Unassembled WGS sequence"/>
</dbReference>
<reference evidence="1" key="1">
    <citation type="submission" date="2022-01" db="EMBL/GenBank/DDBJ databases">
        <title>Genome sequence and assembly of Parabukholderia sp. RG36.</title>
        <authorList>
            <person name="Chhetri G."/>
        </authorList>
    </citation>
    <scope>NUCLEOTIDE SEQUENCE</scope>
    <source>
        <strain evidence="1">RG36</strain>
    </source>
</reference>
<dbReference type="GO" id="GO:0008168">
    <property type="term" value="F:methyltransferase activity"/>
    <property type="evidence" value="ECO:0007669"/>
    <property type="project" value="UniProtKB-KW"/>
</dbReference>
<organism evidence="1 2">
    <name type="scientific">Paraburkholderia tagetis</name>
    <dbReference type="NCBI Taxonomy" id="2913261"/>
    <lineage>
        <taxon>Bacteria</taxon>
        <taxon>Pseudomonadati</taxon>
        <taxon>Pseudomonadota</taxon>
        <taxon>Betaproteobacteria</taxon>
        <taxon>Burkholderiales</taxon>
        <taxon>Burkholderiaceae</taxon>
        <taxon>Paraburkholderia</taxon>
    </lineage>
</organism>
<dbReference type="SUPFAM" id="SSF53335">
    <property type="entry name" value="S-adenosyl-L-methionine-dependent methyltransferases"/>
    <property type="match status" value="1"/>
</dbReference>
<sequence length="898" mass="102297">MNAPDYTSFLKSKVRMAESFGFEIDDSEINPLLKPFQKATVRWAVVGGRRAIFKRFGLGKTFDQIEVVRIVRERAGGMGLIVIPLGVRVEFMRDANTLATGDSPVITDEQRAQLRAWLVDHPERAPRLKFVRSIEECDDPEGLYLTNYETVRDGKLDPRHFTVSSLDEADCLRGFGGTKTFREFMALFAGDDRRDMSNRIVTEGVRYRFVATATPSPNEYIELLAYCAYLGIMDVGQAKTRFFKRNSEKADQLTIHPHKEREFWLWMASWALFVERPSDLDPSFSDEGYDLPALDVRWHEIPADHSDAGTDIGGQLRMFKQQAIGIVDAAREKRDSLGVRVAKMLQIRAEDPDAHRIVWHDLEAERHAIEQAIPGITTVYGSQELDEREASIIQFSDGEIAELAGKPVMLGSGCNFQRHCHWEIFLGIGHKFKDILQAIHRVHRFLQRHPVRIDFIYTEAERAIRHNIERKWQQDTELRKKMTEIIREFGLSRAAMASVLTRSLGVERVEVSGRDYVIANNDCVDETRRMESDSVGLILTSIPFSTQYEYSPNYADFGHTDSNEHFFEQMGYLTPELFRVLAPGRLAGIHVKDRIVPGGMTGLGFQTVYPFHCKTIEHFMKHGFAYMGMKTIVTDVVRENNQTYRLGWTEQCKDATKMSVGMPEYLLIFRKPPTDRTNSYADTPVQKLKPFSLDADGNMIPFDRELPTAVGTGYSRARWQIDAHGFTRSSGQRLLTPEELLALPHDVIFKLFKQHSLENIFDFEHDVRIGEVLSAAGKLPSNFMLLQPQSWSEEVWTDVTRMLTLNGAQSAKGKEMHLCPMQFDIADRAIAQWSMPGEEIYDPFGGLMTVPFRAVKLGRRGRAAELNPAYFFDGAAYCKMAEQERSTPSLFDAFEVAA</sequence>
<dbReference type="EMBL" id="JAKLJA010000001">
    <property type="protein sequence ID" value="MCG5072251.1"/>
    <property type="molecule type" value="Genomic_DNA"/>
</dbReference>
<keyword evidence="2" id="KW-1185">Reference proteome</keyword>
<name>A0A9X1UK48_9BURK</name>
<comment type="caution">
    <text evidence="1">The sequence shown here is derived from an EMBL/GenBank/DDBJ whole genome shotgun (WGS) entry which is preliminary data.</text>
</comment>
<dbReference type="AlphaFoldDB" id="A0A9X1UK48"/>
<keyword evidence="1" id="KW-0489">Methyltransferase</keyword>